<evidence type="ECO:0000256" key="1">
    <source>
        <dbReference type="SAM" id="MobiDB-lite"/>
    </source>
</evidence>
<keyword evidence="3" id="KW-0808">Transferase</keyword>
<dbReference type="GO" id="GO:0016747">
    <property type="term" value="F:acyltransferase activity, transferring groups other than amino-acyl groups"/>
    <property type="evidence" value="ECO:0007669"/>
    <property type="project" value="InterPro"/>
</dbReference>
<evidence type="ECO:0000313" key="3">
    <source>
        <dbReference type="EMBL" id="SDM01720.1"/>
    </source>
</evidence>
<dbReference type="InterPro" id="IPR016181">
    <property type="entry name" value="Acyl_CoA_acyltransferase"/>
</dbReference>
<evidence type="ECO:0000259" key="2">
    <source>
        <dbReference type="PROSITE" id="PS51186"/>
    </source>
</evidence>
<keyword evidence="4" id="KW-1185">Reference proteome</keyword>
<dbReference type="Pfam" id="PF00583">
    <property type="entry name" value="Acetyltransf_1"/>
    <property type="match status" value="1"/>
</dbReference>
<proteinExistence type="predicted"/>
<dbReference type="STRING" id="1196353.SAMN05444921_10336"/>
<protein>
    <submittedName>
        <fullName evidence="3">Acetyltransferase (GNAT) family protein</fullName>
    </submittedName>
</protein>
<dbReference type="CDD" id="cd04301">
    <property type="entry name" value="NAT_SF"/>
    <property type="match status" value="1"/>
</dbReference>
<dbReference type="SUPFAM" id="SSF55729">
    <property type="entry name" value="Acyl-CoA N-acyltransferases (Nat)"/>
    <property type="match status" value="1"/>
</dbReference>
<dbReference type="PROSITE" id="PS51186">
    <property type="entry name" value="GNAT"/>
    <property type="match status" value="1"/>
</dbReference>
<dbReference type="EMBL" id="FNHI01000003">
    <property type="protein sequence ID" value="SDM01720.1"/>
    <property type="molecule type" value="Genomic_DNA"/>
</dbReference>
<dbReference type="AlphaFoldDB" id="A0A1G9PSH2"/>
<dbReference type="Gene3D" id="3.40.630.30">
    <property type="match status" value="1"/>
</dbReference>
<evidence type="ECO:0000313" key="4">
    <source>
        <dbReference type="Proteomes" id="UP000199063"/>
    </source>
</evidence>
<organism evidence="3 4">
    <name type="scientific">Streptomyces wuyuanensis</name>
    <dbReference type="NCBI Taxonomy" id="1196353"/>
    <lineage>
        <taxon>Bacteria</taxon>
        <taxon>Bacillati</taxon>
        <taxon>Actinomycetota</taxon>
        <taxon>Actinomycetes</taxon>
        <taxon>Kitasatosporales</taxon>
        <taxon>Streptomycetaceae</taxon>
        <taxon>Streptomyces</taxon>
    </lineage>
</organism>
<dbReference type="Proteomes" id="UP000199063">
    <property type="component" value="Unassembled WGS sequence"/>
</dbReference>
<feature type="domain" description="N-acetyltransferase" evidence="2">
    <location>
        <begin position="54"/>
        <end position="203"/>
    </location>
</feature>
<dbReference type="InterPro" id="IPR000182">
    <property type="entry name" value="GNAT_dom"/>
</dbReference>
<accession>A0A1G9PSH2</accession>
<feature type="region of interest" description="Disordered" evidence="1">
    <location>
        <begin position="17"/>
        <end position="41"/>
    </location>
</feature>
<reference evidence="4" key="1">
    <citation type="submission" date="2016-10" db="EMBL/GenBank/DDBJ databases">
        <authorList>
            <person name="Varghese N."/>
            <person name="Submissions S."/>
        </authorList>
    </citation>
    <scope>NUCLEOTIDE SEQUENCE [LARGE SCALE GENOMIC DNA]</scope>
    <source>
        <strain evidence="4">CGMCC 4.7042</strain>
    </source>
</reference>
<name>A0A1G9PSH2_9ACTN</name>
<gene>
    <name evidence="3" type="ORF">SAMN05444921_10336</name>
</gene>
<dbReference type="OrthoDB" id="4256927at2"/>
<sequence>MTLVIILGSMTSVIVDSPVPPAPRDRGRPAPGALPGTEGSGRWYVESVRPGDGPALRSLFAGCSPETVRLRFFGLPRELPREYADSVLACRPEVHDAVVVHRGDRRRLAGLAGLAAPAEAGPGAAAVLGVLVADEWQRQGLGRAMVDELLARARRRGVERISATVLPGRSRLLDAMARHLEPESSSLDRDGLTRVYRLGRPGR</sequence>